<dbReference type="Gene3D" id="3.40.50.10090">
    <property type="match status" value="2"/>
</dbReference>
<gene>
    <name evidence="11" type="primary">hemD</name>
    <name evidence="11" type="ORF">YM304_37830</name>
</gene>
<accession>A0A6C7EBI1</accession>
<comment type="similarity">
    <text evidence="2 9">Belongs to the uroporphyrinogen-III synthase family.</text>
</comment>
<dbReference type="InterPro" id="IPR039793">
    <property type="entry name" value="UROS/Hem4"/>
</dbReference>
<keyword evidence="12" id="KW-1185">Reference proteome</keyword>
<dbReference type="UniPathway" id="UPA00251">
    <property type="reaction ID" value="UER00320"/>
</dbReference>
<evidence type="ECO:0000256" key="1">
    <source>
        <dbReference type="ARBA" id="ARBA00004772"/>
    </source>
</evidence>
<evidence type="ECO:0000256" key="6">
    <source>
        <dbReference type="ARBA" id="ARBA00037589"/>
    </source>
</evidence>
<dbReference type="PANTHER" id="PTHR38042:SF1">
    <property type="entry name" value="UROPORPHYRINOGEN-III SYNTHASE, CHLOROPLASTIC"/>
    <property type="match status" value="1"/>
</dbReference>
<evidence type="ECO:0000256" key="9">
    <source>
        <dbReference type="RuleBase" id="RU366031"/>
    </source>
</evidence>
<dbReference type="GO" id="GO:0004852">
    <property type="term" value="F:uroporphyrinogen-III synthase activity"/>
    <property type="evidence" value="ECO:0007669"/>
    <property type="project" value="UniProtKB-UniRule"/>
</dbReference>
<evidence type="ECO:0000256" key="3">
    <source>
        <dbReference type="ARBA" id="ARBA00013109"/>
    </source>
</evidence>
<dbReference type="InterPro" id="IPR003754">
    <property type="entry name" value="4pyrrol_synth_uPrphyn_synth"/>
</dbReference>
<evidence type="ECO:0000256" key="4">
    <source>
        <dbReference type="ARBA" id="ARBA00023239"/>
    </source>
</evidence>
<evidence type="ECO:0000313" key="11">
    <source>
        <dbReference type="EMBL" id="BAN04097.1"/>
    </source>
</evidence>
<evidence type="ECO:0000313" key="12">
    <source>
        <dbReference type="Proteomes" id="UP000011863"/>
    </source>
</evidence>
<dbReference type="SUPFAM" id="SSF69618">
    <property type="entry name" value="HemD-like"/>
    <property type="match status" value="1"/>
</dbReference>
<name>A0A6C7EBI1_ILUCY</name>
<evidence type="ECO:0000256" key="7">
    <source>
        <dbReference type="ARBA" id="ARBA00040167"/>
    </source>
</evidence>
<reference evidence="11 12" key="1">
    <citation type="journal article" date="2013" name="Int. J. Syst. Evol. Microbiol.">
        <title>Ilumatobacter nonamiense sp. nov. and Ilumatobacter coccineum sp. nov., isolated from seashore sand.</title>
        <authorList>
            <person name="Matsumoto A."/>
            <person name="Kasai H."/>
            <person name="Matsuo Y."/>
            <person name="Shizuri Y."/>
            <person name="Ichikawa N."/>
            <person name="Fujita N."/>
            <person name="Omura S."/>
            <person name="Takahashi Y."/>
        </authorList>
    </citation>
    <scope>NUCLEOTIDE SEQUENCE [LARGE SCALE GENOMIC DNA]</scope>
    <source>
        <strain evidence="12">NBRC 103263 / KCTC 29153 / YM16-304</strain>
    </source>
</reference>
<feature type="domain" description="Tetrapyrrole biosynthesis uroporphyrinogen III synthase" evidence="10">
    <location>
        <begin position="22"/>
        <end position="238"/>
    </location>
</feature>
<comment type="pathway">
    <text evidence="1 9">Porphyrin-containing compound metabolism; protoporphyrin-IX biosynthesis; coproporphyrinogen-III from 5-aminolevulinate: step 3/4.</text>
</comment>
<dbReference type="CDD" id="cd06578">
    <property type="entry name" value="HemD"/>
    <property type="match status" value="1"/>
</dbReference>
<sequence>MEPDRPLLGCRVVVTRDEPGELGRLLLAAGAEIVHVPLIEIVEPVDGGAELRATLDDLARFDWLIVTSPAGALRVGEAAADHPHLRLASVGTATASRLAELAGRPVELVPKRQLAESLAAAFVESQRNTSQRVLLALADRAGTDLARTLRDAGHDVTSVVAYRTLLRAPSADDLQRVADADAVAFASGSAAESWATSMSADALPELVVAIGPTTAATARQFGLKISSVAADHSLEGLVRELAVRWRQARSS</sequence>
<organism evidence="11 12">
    <name type="scientific">Ilumatobacter coccineus (strain NBRC 103263 / KCTC 29153 / YM16-304)</name>
    <dbReference type="NCBI Taxonomy" id="1313172"/>
    <lineage>
        <taxon>Bacteria</taxon>
        <taxon>Bacillati</taxon>
        <taxon>Actinomycetota</taxon>
        <taxon>Acidimicrobiia</taxon>
        <taxon>Acidimicrobiales</taxon>
        <taxon>Ilumatobacteraceae</taxon>
        <taxon>Ilumatobacter</taxon>
    </lineage>
</organism>
<proteinExistence type="inferred from homology"/>
<evidence type="ECO:0000256" key="2">
    <source>
        <dbReference type="ARBA" id="ARBA00008133"/>
    </source>
</evidence>
<dbReference type="PANTHER" id="PTHR38042">
    <property type="entry name" value="UROPORPHYRINOGEN-III SYNTHASE, CHLOROPLASTIC"/>
    <property type="match status" value="1"/>
</dbReference>
<evidence type="ECO:0000259" key="10">
    <source>
        <dbReference type="Pfam" id="PF02602"/>
    </source>
</evidence>
<dbReference type="EMBL" id="AP012057">
    <property type="protein sequence ID" value="BAN04097.1"/>
    <property type="molecule type" value="Genomic_DNA"/>
</dbReference>
<dbReference type="KEGG" id="aym:YM304_37830"/>
<evidence type="ECO:0000256" key="5">
    <source>
        <dbReference type="ARBA" id="ARBA00023244"/>
    </source>
</evidence>
<protein>
    <recommendedName>
        <fullName evidence="7 9">Uroporphyrinogen-III synthase</fullName>
        <ecNumber evidence="3 9">4.2.1.75</ecNumber>
    </recommendedName>
</protein>
<evidence type="ECO:0000256" key="8">
    <source>
        <dbReference type="ARBA" id="ARBA00048617"/>
    </source>
</evidence>
<dbReference type="GO" id="GO:0006782">
    <property type="term" value="P:protoporphyrinogen IX biosynthetic process"/>
    <property type="evidence" value="ECO:0007669"/>
    <property type="project" value="UniProtKB-UniRule"/>
</dbReference>
<keyword evidence="5 9" id="KW-0627">Porphyrin biosynthesis</keyword>
<dbReference type="Proteomes" id="UP000011863">
    <property type="component" value="Chromosome"/>
</dbReference>
<keyword evidence="4 9" id="KW-0456">Lyase</keyword>
<dbReference type="AlphaFoldDB" id="A0A6C7EBI1"/>
<dbReference type="GO" id="GO:0006780">
    <property type="term" value="P:uroporphyrinogen III biosynthetic process"/>
    <property type="evidence" value="ECO:0007669"/>
    <property type="project" value="UniProtKB-UniRule"/>
</dbReference>
<comment type="catalytic activity">
    <reaction evidence="8 9">
        <text>hydroxymethylbilane = uroporphyrinogen III + H2O</text>
        <dbReference type="Rhea" id="RHEA:18965"/>
        <dbReference type="ChEBI" id="CHEBI:15377"/>
        <dbReference type="ChEBI" id="CHEBI:57308"/>
        <dbReference type="ChEBI" id="CHEBI:57845"/>
        <dbReference type="EC" id="4.2.1.75"/>
    </reaction>
</comment>
<dbReference type="EC" id="4.2.1.75" evidence="3 9"/>
<comment type="function">
    <text evidence="6 9">Catalyzes cyclization of the linear tetrapyrrole, hydroxymethylbilane, to the macrocyclic uroporphyrinogen III.</text>
</comment>
<dbReference type="InterPro" id="IPR036108">
    <property type="entry name" value="4pyrrol_syn_uPrphyn_synt_sf"/>
</dbReference>
<dbReference type="RefSeq" id="WP_015443344.1">
    <property type="nucleotide sequence ID" value="NC_020520.1"/>
</dbReference>
<dbReference type="Pfam" id="PF02602">
    <property type="entry name" value="HEM4"/>
    <property type="match status" value="1"/>
</dbReference>